<evidence type="ECO:0000256" key="2">
    <source>
        <dbReference type="ARBA" id="ARBA00022475"/>
    </source>
</evidence>
<keyword evidence="2" id="KW-1003">Cell membrane</keyword>
<keyword evidence="9 12" id="KW-0472">Membrane</keyword>
<dbReference type="Proteomes" id="UP000315750">
    <property type="component" value="Chromosome"/>
</dbReference>
<keyword evidence="6" id="KW-0378">Hydrolase</keyword>
<dbReference type="Pfam" id="PF14559">
    <property type="entry name" value="TPR_19"/>
    <property type="match status" value="1"/>
</dbReference>
<dbReference type="InterPro" id="IPR011990">
    <property type="entry name" value="TPR-like_helical_dom_sf"/>
</dbReference>
<dbReference type="RefSeq" id="WP_145245963.1">
    <property type="nucleotide sequence ID" value="NZ_CP036278.1"/>
</dbReference>
<dbReference type="Pfam" id="PF09721">
    <property type="entry name" value="Exosortase_EpsH"/>
    <property type="match status" value="1"/>
</dbReference>
<feature type="transmembrane region" description="Helical" evidence="12">
    <location>
        <begin position="122"/>
        <end position="143"/>
    </location>
</feature>
<evidence type="ECO:0000313" key="13">
    <source>
        <dbReference type="EMBL" id="QDU55065.1"/>
    </source>
</evidence>
<evidence type="ECO:0000256" key="3">
    <source>
        <dbReference type="ARBA" id="ARBA00022670"/>
    </source>
</evidence>
<sequence length="1739" mass="192450">MSGKTKAAIAAILALLGVWAYWPAIVATVANWSSNPDYSHGFLVPFICAGILYARRSSFPGFDDRPLAPIGLSLLVVAALFRYVAGRFYLPDIDPWTIPFWIGGCVWMLCGWKVFRWAAPAIGFLWFAMPLPATIELALSMPLQRIAAGWSVWVLQLFGQPAIADGTVILLDDHQLDVERACSGLRMFFGILALAVATITLARPGLWKSIVLLVATIPVSITANVVRVATTALLLKYFSGEAAHRFSHDFAALAMIPLAAVLFGLVLWILQTSTKKFEKSQSEGTTWVVRNGLIVVAVAVCLLLTQRYFSNRTLNTLLKTAARYEEKGDLKQAASYLSRYYASNRDNPEIAAKLAELYERGALTTGGVLRSVQLYRHAWELQPEKIEYGVSAARLSTQVHDYRLALDIFADLRSNKAKTTDEEAASINRMYAAVLVEYLRWEGGRADVSWKQAIDVLNEIIASKDYSVWHAATLANALVDYEELNSEETSSDEAAPKSQAIEVMQQLIKDKPNDALAWLALYEFERTHGSDSVLPEKDAALNKAIELATEADAKTKSRVNLIAANAARESGDWKSAESYLQTAVEAEPNYYVPYLALAQVYLDEQADDSQEKAIQILQTGLDTLKQKELSLLVPLASLLVQTEQFEKAEALIEPLERILPSVSSEERGAVAASIALVRARIAWKRNSPREGVDLVRPVLTAPELQQYQNRFPKIYADLWTLYGDLCTSLGELDIATNAYQQAILLTPRFSSLRLQLANVATQAGNLALAEQQLSNLTAEQSEAAEAFLALANVEIQRQKREPASRRNWTAATKALQSALKAGASQESLSLIAGELLLAQGRIQDALEGLQRAIDNGQTTASIWRGYTILNQQIGNQEEALRGLEEFRKVSDDNTDKALLAAQIFSGNKELDKAVETIREALKAETDARNKATLYIELSRLYLQAGDLDKSIETLDQGHDDLPNSHRIIDEAAGLAWLQQDWDRLAQQVKYLEKVEGEDGTEWRAYKVQILLAQISTSDDPRFREVITLIQFINQARPNWPKAQYLYGELSLIQGELEAALASYQRAWKSGSRNILLADRIIDVLTRLNRFTEAQEYVTQASELLALSPQLFDRAAPYYARGSEREQALTLAQSWVKAQPNNADAQLRLGRVLLILSEGGDDQAKENAVEQAEQAFKQAITASPSDMRTWVACVMFYDRTLESRDKALAMLQDLSSEVSIGELDKSYVLAQLYSRLNVVEKAREYYLKTISLALQDLNPKSLSILNQASIFYASQSPTLAEFLCRSIIDHEPDNLAAKQILAQILLAQEDNTSTTEIESLLKNELAQLEDSPSLPVIRLCAKLFAKRDTAADNRRAIDLLESILEKSPDDQRLLASLYERLERSGATYNLLESLALAPNAQVVDLTSYLDFWQTEFLTKSLLENGTPGFEGTAKRIYQRLATTPAWLSELFRWRLREMRLNAAAASVAAGATELPVESGALTAADLKTLLNEVTSAPAFAETTEVDDKALLMIRMMGVLLHEGEPQLIAQLQAEGLAGLTADRIDQCLLETLITNRHLPESSSKEVESALADIEQRQATNTALIQLLADWRLLQGNPQQAVDLYNKVLAQSPGSANVKNNLALAYCDLGNTNEAHRVLDIALAESPDDPQLLDTLSIVAFKEDESAKAIQILENLVQANPTNASAWMHLADGYQRSNATKKSQDALTNALGLGIEQSILTSADETILQMLVDNLLRHSQI</sequence>
<feature type="transmembrane region" description="Helical" evidence="12">
    <location>
        <begin position="250"/>
        <end position="270"/>
    </location>
</feature>
<dbReference type="Pfam" id="PF13432">
    <property type="entry name" value="TPR_16"/>
    <property type="match status" value="1"/>
</dbReference>
<evidence type="ECO:0000256" key="1">
    <source>
        <dbReference type="ARBA" id="ARBA00004651"/>
    </source>
</evidence>
<proteinExistence type="predicted"/>
<feature type="transmembrane region" description="Helical" evidence="12">
    <location>
        <begin position="291"/>
        <end position="309"/>
    </location>
</feature>
<dbReference type="InterPro" id="IPR019734">
    <property type="entry name" value="TPR_rpt"/>
</dbReference>
<dbReference type="OrthoDB" id="221520at2"/>
<keyword evidence="3" id="KW-0645">Protease</keyword>
<dbReference type="InterPro" id="IPR026392">
    <property type="entry name" value="Exo/Archaeosortase_dom"/>
</dbReference>
<comment type="subcellular location">
    <subcellularLocation>
        <location evidence="1">Cell membrane</location>
        <topology evidence="1">Multi-pass membrane protein</topology>
    </subcellularLocation>
</comment>
<evidence type="ECO:0000256" key="8">
    <source>
        <dbReference type="ARBA" id="ARBA00022989"/>
    </source>
</evidence>
<organism evidence="13 14">
    <name type="scientific">Aeoliella mucimassa</name>
    <dbReference type="NCBI Taxonomy" id="2527972"/>
    <lineage>
        <taxon>Bacteria</taxon>
        <taxon>Pseudomonadati</taxon>
        <taxon>Planctomycetota</taxon>
        <taxon>Planctomycetia</taxon>
        <taxon>Pirellulales</taxon>
        <taxon>Lacipirellulaceae</taxon>
        <taxon>Aeoliella</taxon>
    </lineage>
</organism>
<keyword evidence="4 12" id="KW-0812">Transmembrane</keyword>
<keyword evidence="14" id="KW-1185">Reference proteome</keyword>
<dbReference type="NCBIfam" id="TIGR04178">
    <property type="entry name" value="exo_archaeo"/>
    <property type="match status" value="1"/>
</dbReference>
<feature type="coiled-coil region" evidence="11">
    <location>
        <begin position="759"/>
        <end position="786"/>
    </location>
</feature>
<feature type="repeat" description="TPR" evidence="10">
    <location>
        <begin position="716"/>
        <end position="749"/>
    </location>
</feature>
<dbReference type="PANTHER" id="PTHR45586:SF1">
    <property type="entry name" value="LIPOPOLYSACCHARIDE ASSEMBLY PROTEIN B"/>
    <property type="match status" value="1"/>
</dbReference>
<evidence type="ECO:0000256" key="5">
    <source>
        <dbReference type="ARBA" id="ARBA00022737"/>
    </source>
</evidence>
<feature type="transmembrane region" description="Helical" evidence="12">
    <location>
        <begin position="184"/>
        <end position="202"/>
    </location>
</feature>
<evidence type="ECO:0000256" key="7">
    <source>
        <dbReference type="ARBA" id="ARBA00022803"/>
    </source>
</evidence>
<dbReference type="SUPFAM" id="SSF81901">
    <property type="entry name" value="HCP-like"/>
    <property type="match status" value="2"/>
</dbReference>
<evidence type="ECO:0000256" key="10">
    <source>
        <dbReference type="PROSITE-ProRule" id="PRU00339"/>
    </source>
</evidence>
<keyword evidence="8 12" id="KW-1133">Transmembrane helix</keyword>
<evidence type="ECO:0000256" key="6">
    <source>
        <dbReference type="ARBA" id="ARBA00022801"/>
    </source>
</evidence>
<feature type="transmembrane region" description="Helical" evidence="12">
    <location>
        <begin position="96"/>
        <end position="115"/>
    </location>
</feature>
<dbReference type="InterPro" id="IPR019127">
    <property type="entry name" value="Exosortase"/>
</dbReference>
<feature type="transmembrane region" description="Helical" evidence="12">
    <location>
        <begin position="38"/>
        <end position="54"/>
    </location>
</feature>
<dbReference type="Gene3D" id="1.25.40.10">
    <property type="entry name" value="Tetratricopeptide repeat domain"/>
    <property type="match status" value="7"/>
</dbReference>
<dbReference type="NCBIfam" id="TIGR02602">
    <property type="entry name" value="8TM_EpsH"/>
    <property type="match status" value="1"/>
</dbReference>
<keyword evidence="7 10" id="KW-0802">TPR repeat</keyword>
<name>A0A518AK20_9BACT</name>
<evidence type="ECO:0000256" key="4">
    <source>
        <dbReference type="ARBA" id="ARBA00022692"/>
    </source>
</evidence>
<reference evidence="13 14" key="1">
    <citation type="submission" date="2019-02" db="EMBL/GenBank/DDBJ databases">
        <title>Deep-cultivation of Planctomycetes and their phenomic and genomic characterization uncovers novel biology.</title>
        <authorList>
            <person name="Wiegand S."/>
            <person name="Jogler M."/>
            <person name="Boedeker C."/>
            <person name="Pinto D."/>
            <person name="Vollmers J."/>
            <person name="Rivas-Marin E."/>
            <person name="Kohn T."/>
            <person name="Peeters S.H."/>
            <person name="Heuer A."/>
            <person name="Rast P."/>
            <person name="Oberbeckmann S."/>
            <person name="Bunk B."/>
            <person name="Jeske O."/>
            <person name="Meyerdierks A."/>
            <person name="Storesund J.E."/>
            <person name="Kallscheuer N."/>
            <person name="Luecker S."/>
            <person name="Lage O.M."/>
            <person name="Pohl T."/>
            <person name="Merkel B.J."/>
            <person name="Hornburger P."/>
            <person name="Mueller R.-W."/>
            <person name="Bruemmer F."/>
            <person name="Labrenz M."/>
            <person name="Spormann A.M."/>
            <person name="Op den Camp H."/>
            <person name="Overmann J."/>
            <person name="Amann R."/>
            <person name="Jetten M.S.M."/>
            <person name="Mascher T."/>
            <person name="Medema M.H."/>
            <person name="Devos D.P."/>
            <person name="Kaster A.-K."/>
            <person name="Ovreas L."/>
            <person name="Rohde M."/>
            <person name="Galperin M.Y."/>
            <person name="Jogler C."/>
        </authorList>
    </citation>
    <scope>NUCLEOTIDE SEQUENCE [LARGE SCALE GENOMIC DNA]</scope>
    <source>
        <strain evidence="13 14">Pan181</strain>
    </source>
</reference>
<dbReference type="InterPro" id="IPR051012">
    <property type="entry name" value="CellSynth/LPSAsmb/PSIAsmb"/>
</dbReference>
<dbReference type="SMART" id="SM00028">
    <property type="entry name" value="TPR"/>
    <property type="match status" value="12"/>
</dbReference>
<evidence type="ECO:0000256" key="9">
    <source>
        <dbReference type="ARBA" id="ARBA00023136"/>
    </source>
</evidence>
<dbReference type="PANTHER" id="PTHR45586">
    <property type="entry name" value="TPR REPEAT-CONTAINING PROTEIN PA4667"/>
    <property type="match status" value="1"/>
</dbReference>
<feature type="transmembrane region" description="Helical" evidence="12">
    <location>
        <begin position="66"/>
        <end position="84"/>
    </location>
</feature>
<feature type="transmembrane region" description="Helical" evidence="12">
    <location>
        <begin position="209"/>
        <end position="230"/>
    </location>
</feature>
<feature type="repeat" description="TPR" evidence="10">
    <location>
        <begin position="931"/>
        <end position="964"/>
    </location>
</feature>
<dbReference type="GO" id="GO:0006508">
    <property type="term" value="P:proteolysis"/>
    <property type="evidence" value="ECO:0007669"/>
    <property type="project" value="UniProtKB-KW"/>
</dbReference>
<gene>
    <name evidence="13" type="ORF">Pan181_12510</name>
</gene>
<dbReference type="InterPro" id="IPR013426">
    <property type="entry name" value="EpsH-like"/>
</dbReference>
<evidence type="ECO:0000256" key="11">
    <source>
        <dbReference type="SAM" id="Coils"/>
    </source>
</evidence>
<evidence type="ECO:0000256" key="12">
    <source>
        <dbReference type="SAM" id="Phobius"/>
    </source>
</evidence>
<accession>A0A518AK20</accession>
<keyword evidence="11" id="KW-0175">Coiled coil</keyword>
<keyword evidence="5" id="KW-0677">Repeat</keyword>
<protein>
    <submittedName>
        <fullName evidence="13">Tetratricopeptide repeat protein</fullName>
    </submittedName>
</protein>
<dbReference type="EMBL" id="CP036278">
    <property type="protein sequence ID" value="QDU55065.1"/>
    <property type="molecule type" value="Genomic_DNA"/>
</dbReference>
<dbReference type="SUPFAM" id="SSF48452">
    <property type="entry name" value="TPR-like"/>
    <property type="match status" value="5"/>
</dbReference>
<evidence type="ECO:0000313" key="14">
    <source>
        <dbReference type="Proteomes" id="UP000315750"/>
    </source>
</evidence>
<dbReference type="KEGG" id="amuc:Pan181_12510"/>
<dbReference type="GO" id="GO:0008233">
    <property type="term" value="F:peptidase activity"/>
    <property type="evidence" value="ECO:0007669"/>
    <property type="project" value="UniProtKB-KW"/>
</dbReference>
<dbReference type="Pfam" id="PF13181">
    <property type="entry name" value="TPR_8"/>
    <property type="match status" value="1"/>
</dbReference>
<dbReference type="PROSITE" id="PS50005">
    <property type="entry name" value="TPR"/>
    <property type="match status" value="2"/>
</dbReference>
<dbReference type="GO" id="GO:0005886">
    <property type="term" value="C:plasma membrane"/>
    <property type="evidence" value="ECO:0007669"/>
    <property type="project" value="UniProtKB-SubCell"/>
</dbReference>
<feature type="transmembrane region" description="Helical" evidence="12">
    <location>
        <begin position="7"/>
        <end position="32"/>
    </location>
</feature>